<organism evidence="2 3">
    <name type="scientific">Phycicoccus endophyticus</name>
    <dbReference type="NCBI Taxonomy" id="1690220"/>
    <lineage>
        <taxon>Bacteria</taxon>
        <taxon>Bacillati</taxon>
        <taxon>Actinomycetota</taxon>
        <taxon>Actinomycetes</taxon>
        <taxon>Micrococcales</taxon>
        <taxon>Intrasporangiaceae</taxon>
        <taxon>Phycicoccus</taxon>
    </lineage>
</organism>
<feature type="transmembrane region" description="Helical" evidence="1">
    <location>
        <begin position="202"/>
        <end position="226"/>
    </location>
</feature>
<accession>A0A7G9R476</accession>
<dbReference type="RefSeq" id="WP_166098040.1">
    <property type="nucleotide sequence ID" value="NZ_BMMY01000001.1"/>
</dbReference>
<dbReference type="KEGG" id="pei:H9L10_05135"/>
<feature type="transmembrane region" description="Helical" evidence="1">
    <location>
        <begin position="162"/>
        <end position="190"/>
    </location>
</feature>
<name>A0A7G9R476_9MICO</name>
<keyword evidence="3" id="KW-1185">Reference proteome</keyword>
<keyword evidence="1" id="KW-0812">Transmembrane</keyword>
<evidence type="ECO:0000313" key="2">
    <source>
        <dbReference type="EMBL" id="QNN50401.1"/>
    </source>
</evidence>
<gene>
    <name evidence="2" type="ORF">H9L10_05135</name>
</gene>
<dbReference type="EMBL" id="CP060712">
    <property type="protein sequence ID" value="QNN50401.1"/>
    <property type="molecule type" value="Genomic_DNA"/>
</dbReference>
<evidence type="ECO:0000256" key="1">
    <source>
        <dbReference type="SAM" id="Phobius"/>
    </source>
</evidence>
<keyword evidence="1" id="KW-0472">Membrane</keyword>
<protein>
    <submittedName>
        <fullName evidence="2">Prepilin peptidase</fullName>
    </submittedName>
</protein>
<feature type="transmembrane region" description="Helical" evidence="1">
    <location>
        <begin position="122"/>
        <end position="142"/>
    </location>
</feature>
<dbReference type="AlphaFoldDB" id="A0A7G9R476"/>
<feature type="transmembrane region" description="Helical" evidence="1">
    <location>
        <begin position="93"/>
        <end position="115"/>
    </location>
</feature>
<keyword evidence="1" id="KW-1133">Transmembrane helix</keyword>
<sequence>MSPWWATGLAAVVLGVLGHRTGRQLATGGYRIPEDEAAGPTGASWWPGPGAALLAGLATAVVPDAAGWAALPPFLLFAWLTVGLVWVDLDVHRLPVGLVVPGGVAIAVLLALAALAGGDRRWLAVLVGAALMGTVYLVLFLLPGGGLGGGDLRLAPLIGGLLGSLGLVPVVVGMLAGFVLGGLLAAGLLLARRVGVGSSIAYGPAMCAGAWVAVGLSSRIVTGVVVA</sequence>
<feature type="transmembrane region" description="Helical" evidence="1">
    <location>
        <begin position="69"/>
        <end position="87"/>
    </location>
</feature>
<proteinExistence type="predicted"/>
<evidence type="ECO:0000313" key="3">
    <source>
        <dbReference type="Proteomes" id="UP000515976"/>
    </source>
</evidence>
<reference evidence="2 3" key="1">
    <citation type="submission" date="2020-08" db="EMBL/GenBank/DDBJ databases">
        <title>Genome sequence of Phycicoccus endophyticus JCM 31784T.</title>
        <authorList>
            <person name="Hyun D.-W."/>
            <person name="Bae J.-W."/>
        </authorList>
    </citation>
    <scope>NUCLEOTIDE SEQUENCE [LARGE SCALE GENOMIC DNA]</scope>
    <source>
        <strain evidence="2 3">JCM 31784</strain>
    </source>
</reference>
<dbReference type="Proteomes" id="UP000515976">
    <property type="component" value="Chromosome"/>
</dbReference>